<sequence length="71" mass="7384">MSLINLQYQVSGMTCGHCEMSVREEVGQIAGVEQIDVSAQTGTLVVTASRPVDDAAVLAAVDEAGYTAVRA</sequence>
<dbReference type="AlphaFoldDB" id="A0A7J5UTL9"/>
<feature type="domain" description="HMA" evidence="1">
    <location>
        <begin position="4"/>
        <end position="69"/>
    </location>
</feature>
<dbReference type="GO" id="GO:0046872">
    <property type="term" value="F:metal ion binding"/>
    <property type="evidence" value="ECO:0007669"/>
    <property type="project" value="InterPro"/>
</dbReference>
<evidence type="ECO:0000313" key="3">
    <source>
        <dbReference type="Proteomes" id="UP000451860"/>
    </source>
</evidence>
<dbReference type="InterPro" id="IPR006121">
    <property type="entry name" value="HMA_dom"/>
</dbReference>
<dbReference type="CDD" id="cd00371">
    <property type="entry name" value="HMA"/>
    <property type="match status" value="1"/>
</dbReference>
<dbReference type="Proteomes" id="UP000451860">
    <property type="component" value="Unassembled WGS sequence"/>
</dbReference>
<dbReference type="Pfam" id="PF00403">
    <property type="entry name" value="HMA"/>
    <property type="match status" value="1"/>
</dbReference>
<dbReference type="InterPro" id="IPR036163">
    <property type="entry name" value="HMA_dom_sf"/>
</dbReference>
<dbReference type="PROSITE" id="PS50846">
    <property type="entry name" value="HMA_2"/>
    <property type="match status" value="1"/>
</dbReference>
<keyword evidence="3" id="KW-1185">Reference proteome</keyword>
<accession>A0A7J5UTL9</accession>
<reference evidence="2 3" key="1">
    <citation type="submission" date="2019-10" db="EMBL/GenBank/DDBJ databases">
        <title>Georgenia wutianyii sp. nov. and Georgenia yuyongxinii sp. nov. isolated from plateau pika (Ochotona curzoniae) in the Qinghai-Tibet plateau of China.</title>
        <authorList>
            <person name="Tian Z."/>
        </authorList>
    </citation>
    <scope>NUCLEOTIDE SEQUENCE [LARGE SCALE GENOMIC DNA]</scope>
    <source>
        <strain evidence="2 3">DSM 21501</strain>
    </source>
</reference>
<comment type="caution">
    <text evidence="2">The sequence shown here is derived from an EMBL/GenBank/DDBJ whole genome shotgun (WGS) entry which is preliminary data.</text>
</comment>
<protein>
    <submittedName>
        <fullName evidence="2">Heavy metal transporter</fullName>
    </submittedName>
</protein>
<dbReference type="EMBL" id="WHJE01000007">
    <property type="protein sequence ID" value="KAE8765622.1"/>
    <property type="molecule type" value="Genomic_DNA"/>
</dbReference>
<evidence type="ECO:0000313" key="2">
    <source>
        <dbReference type="EMBL" id="KAE8765622.1"/>
    </source>
</evidence>
<dbReference type="Gene3D" id="3.30.70.100">
    <property type="match status" value="1"/>
</dbReference>
<dbReference type="RefSeq" id="WP_152203091.1">
    <property type="nucleotide sequence ID" value="NZ_VUKF01000022.1"/>
</dbReference>
<gene>
    <name evidence="2" type="ORF">GB883_02965</name>
</gene>
<evidence type="ECO:0000259" key="1">
    <source>
        <dbReference type="PROSITE" id="PS50846"/>
    </source>
</evidence>
<name>A0A7J5UTL9_9MICO</name>
<proteinExistence type="predicted"/>
<dbReference type="SUPFAM" id="SSF55008">
    <property type="entry name" value="HMA, heavy metal-associated domain"/>
    <property type="match status" value="1"/>
</dbReference>
<organism evidence="2 3">
    <name type="scientific">Georgenia thermotolerans</name>
    <dbReference type="NCBI Taxonomy" id="527326"/>
    <lineage>
        <taxon>Bacteria</taxon>
        <taxon>Bacillati</taxon>
        <taxon>Actinomycetota</taxon>
        <taxon>Actinomycetes</taxon>
        <taxon>Micrococcales</taxon>
        <taxon>Bogoriellaceae</taxon>
        <taxon>Georgenia</taxon>
    </lineage>
</organism>
<dbReference type="OrthoDB" id="9813965at2"/>